<organism evidence="1 2">
    <name type="scientific">Periconia digitata</name>
    <dbReference type="NCBI Taxonomy" id="1303443"/>
    <lineage>
        <taxon>Eukaryota</taxon>
        <taxon>Fungi</taxon>
        <taxon>Dikarya</taxon>
        <taxon>Ascomycota</taxon>
        <taxon>Pezizomycotina</taxon>
        <taxon>Dothideomycetes</taxon>
        <taxon>Pleosporomycetidae</taxon>
        <taxon>Pleosporales</taxon>
        <taxon>Massarineae</taxon>
        <taxon>Periconiaceae</taxon>
        <taxon>Periconia</taxon>
    </lineage>
</organism>
<name>A0A9W4UEM8_9PLEO</name>
<reference evidence="1" key="1">
    <citation type="submission" date="2023-01" db="EMBL/GenBank/DDBJ databases">
        <authorList>
            <person name="Van Ghelder C."/>
            <person name="Rancurel C."/>
        </authorList>
    </citation>
    <scope>NUCLEOTIDE SEQUENCE</scope>
    <source>
        <strain evidence="1">CNCM I-4278</strain>
    </source>
</reference>
<dbReference type="OrthoDB" id="7777654at2759"/>
<proteinExistence type="predicted"/>
<accession>A0A9W4UEM8</accession>
<protein>
    <submittedName>
        <fullName evidence="1">Uncharacterized protein</fullName>
    </submittedName>
</protein>
<sequence>MNIDLPLLRLLSAVCPLSKKPHGSDYWRNSVASAFLERNDWRLLLNTIMANVN</sequence>
<keyword evidence="2" id="KW-1185">Reference proteome</keyword>
<gene>
    <name evidence="1" type="ORF">PDIGIT_LOCUS7870</name>
</gene>
<comment type="caution">
    <text evidence="1">The sequence shown here is derived from an EMBL/GenBank/DDBJ whole genome shotgun (WGS) entry which is preliminary data.</text>
</comment>
<evidence type="ECO:0000313" key="2">
    <source>
        <dbReference type="Proteomes" id="UP001152607"/>
    </source>
</evidence>
<dbReference type="Proteomes" id="UP001152607">
    <property type="component" value="Unassembled WGS sequence"/>
</dbReference>
<dbReference type="AlphaFoldDB" id="A0A9W4UEM8"/>
<dbReference type="EMBL" id="CAOQHR010000005">
    <property type="protein sequence ID" value="CAI6334801.1"/>
    <property type="molecule type" value="Genomic_DNA"/>
</dbReference>
<evidence type="ECO:0000313" key="1">
    <source>
        <dbReference type="EMBL" id="CAI6334801.1"/>
    </source>
</evidence>